<accession>A0A401QGL9</accession>
<name>A0A401QGL9_SCYTO</name>
<dbReference type="EMBL" id="BFAA01069124">
    <property type="protein sequence ID" value="GCB84506.1"/>
    <property type="molecule type" value="Genomic_DNA"/>
</dbReference>
<reference evidence="2 3" key="1">
    <citation type="journal article" date="2018" name="Nat. Ecol. Evol.">
        <title>Shark genomes provide insights into elasmobranch evolution and the origin of vertebrates.</title>
        <authorList>
            <person name="Hara Y"/>
            <person name="Yamaguchi K"/>
            <person name="Onimaru K"/>
            <person name="Kadota M"/>
            <person name="Koyanagi M"/>
            <person name="Keeley SD"/>
            <person name="Tatsumi K"/>
            <person name="Tanaka K"/>
            <person name="Motone F"/>
            <person name="Kageyama Y"/>
            <person name="Nozu R"/>
            <person name="Adachi N"/>
            <person name="Nishimura O"/>
            <person name="Nakagawa R"/>
            <person name="Tanegashima C"/>
            <person name="Kiyatake I"/>
            <person name="Matsumoto R"/>
            <person name="Murakumo K"/>
            <person name="Nishida K"/>
            <person name="Terakita A"/>
            <person name="Kuratani S"/>
            <person name="Sato K"/>
            <person name="Hyodo S Kuraku.S."/>
        </authorList>
    </citation>
    <scope>NUCLEOTIDE SEQUENCE [LARGE SCALE GENOMIC DNA]</scope>
</reference>
<sequence length="31" mass="3318">DGPVYNPNIGTGNTLKSPRPALDTQQHKGLQ</sequence>
<evidence type="ECO:0000313" key="2">
    <source>
        <dbReference type="EMBL" id="GCB84506.1"/>
    </source>
</evidence>
<feature type="region of interest" description="Disordered" evidence="1">
    <location>
        <begin position="1"/>
        <end position="31"/>
    </location>
</feature>
<dbReference type="AlphaFoldDB" id="A0A401QGL9"/>
<evidence type="ECO:0000256" key="1">
    <source>
        <dbReference type="SAM" id="MobiDB-lite"/>
    </source>
</evidence>
<protein>
    <submittedName>
        <fullName evidence="2">Uncharacterized protein</fullName>
    </submittedName>
</protein>
<proteinExistence type="predicted"/>
<evidence type="ECO:0000313" key="3">
    <source>
        <dbReference type="Proteomes" id="UP000288216"/>
    </source>
</evidence>
<feature type="non-terminal residue" evidence="2">
    <location>
        <position position="1"/>
    </location>
</feature>
<gene>
    <name evidence="2" type="ORF">scyTo_0025048</name>
</gene>
<dbReference type="Proteomes" id="UP000288216">
    <property type="component" value="Unassembled WGS sequence"/>
</dbReference>
<keyword evidence="3" id="KW-1185">Reference proteome</keyword>
<organism evidence="2 3">
    <name type="scientific">Scyliorhinus torazame</name>
    <name type="common">Cloudy catshark</name>
    <name type="synonym">Catulus torazame</name>
    <dbReference type="NCBI Taxonomy" id="75743"/>
    <lineage>
        <taxon>Eukaryota</taxon>
        <taxon>Metazoa</taxon>
        <taxon>Chordata</taxon>
        <taxon>Craniata</taxon>
        <taxon>Vertebrata</taxon>
        <taxon>Chondrichthyes</taxon>
        <taxon>Elasmobranchii</taxon>
        <taxon>Galeomorphii</taxon>
        <taxon>Galeoidea</taxon>
        <taxon>Carcharhiniformes</taxon>
        <taxon>Scyliorhinidae</taxon>
        <taxon>Scyliorhinus</taxon>
    </lineage>
</organism>
<comment type="caution">
    <text evidence="2">The sequence shown here is derived from an EMBL/GenBank/DDBJ whole genome shotgun (WGS) entry which is preliminary data.</text>
</comment>